<dbReference type="PANTHER" id="PTHR30388:SF6">
    <property type="entry name" value="XANTHINE DEHYDROGENASE SUBUNIT A-RELATED"/>
    <property type="match status" value="1"/>
</dbReference>
<reference evidence="3 4" key="1">
    <citation type="submission" date="2021-05" db="EMBL/GenBank/DDBJ databases">
        <title>Novel Bacillus species.</title>
        <authorList>
            <person name="Liu G."/>
        </authorList>
    </citation>
    <scope>NUCLEOTIDE SEQUENCE [LARGE SCALE GENOMIC DNA]</scope>
    <source>
        <strain evidence="3 4">FJAT-49732</strain>
    </source>
</reference>
<feature type="domain" description="XdhC Rossmann" evidence="2">
    <location>
        <begin position="194"/>
        <end position="328"/>
    </location>
</feature>
<keyword evidence="4" id="KW-1185">Reference proteome</keyword>
<sequence length="336" mass="38453">MDYLHEILDILFIEHNQPTVLAQIVNVDGSSYRKEGAWMLLEEDGSKIGVISGGCLENDLKYRASELFSTGRVEIVRYDLSSEDDLGWGVGAGCNGVVSVLLRDIDDGFRHSLISLKEQLNKMEPVLYIQSLIHFEQYAFSTKTNYFFGHFPFEIPKVFIEKLHTTPLLSHYAELKSFKNEPFFLQIIWPKPNLYIIGAGEDVRPFAHLASNTGYSVHILDWREAYCTRNYYPFAQSLRIGEPDYLLKGIPLSNLDSVVIMTHDFQRDRKVLEHLKELQLFYIGILGSKKRTERLMGGKIPDWLHSPVGLKIGAEGPKEISISIMAELIQSRRRKL</sequence>
<dbReference type="InterPro" id="IPR003777">
    <property type="entry name" value="XdhC_CoxI"/>
</dbReference>
<proteinExistence type="predicted"/>
<dbReference type="Proteomes" id="UP000682713">
    <property type="component" value="Unassembled WGS sequence"/>
</dbReference>
<evidence type="ECO:0000313" key="4">
    <source>
        <dbReference type="Proteomes" id="UP000682713"/>
    </source>
</evidence>
<evidence type="ECO:0000313" key="3">
    <source>
        <dbReference type="EMBL" id="MBS4202005.1"/>
    </source>
</evidence>
<dbReference type="RefSeq" id="WP_213112426.1">
    <property type="nucleotide sequence ID" value="NZ_JAGYPJ010000001.1"/>
</dbReference>
<dbReference type="Pfam" id="PF13478">
    <property type="entry name" value="XdhC_C"/>
    <property type="match status" value="1"/>
</dbReference>
<dbReference type="EMBL" id="JAGYPJ010000001">
    <property type="protein sequence ID" value="MBS4202005.1"/>
    <property type="molecule type" value="Genomic_DNA"/>
</dbReference>
<evidence type="ECO:0000259" key="2">
    <source>
        <dbReference type="Pfam" id="PF13478"/>
    </source>
</evidence>
<dbReference type="InterPro" id="IPR027051">
    <property type="entry name" value="XdhC_Rossmann_dom"/>
</dbReference>
<feature type="domain" description="XdhC- CoxI" evidence="1">
    <location>
        <begin position="14"/>
        <end position="79"/>
    </location>
</feature>
<dbReference type="Gene3D" id="3.40.50.720">
    <property type="entry name" value="NAD(P)-binding Rossmann-like Domain"/>
    <property type="match status" value="1"/>
</dbReference>
<organism evidence="3 4">
    <name type="scientific">Lederbergia citrisecunda</name>
    <dbReference type="NCBI Taxonomy" id="2833583"/>
    <lineage>
        <taxon>Bacteria</taxon>
        <taxon>Bacillati</taxon>
        <taxon>Bacillota</taxon>
        <taxon>Bacilli</taxon>
        <taxon>Bacillales</taxon>
        <taxon>Bacillaceae</taxon>
        <taxon>Lederbergia</taxon>
    </lineage>
</organism>
<dbReference type="PANTHER" id="PTHR30388">
    <property type="entry name" value="ALDEHYDE OXIDOREDUCTASE MOLYBDENUM COFACTOR ASSEMBLY PROTEIN"/>
    <property type="match status" value="1"/>
</dbReference>
<protein>
    <submittedName>
        <fullName evidence="3">XdhC family protein</fullName>
    </submittedName>
</protein>
<dbReference type="AlphaFoldDB" id="A0A942TPC5"/>
<dbReference type="Pfam" id="PF02625">
    <property type="entry name" value="XdhC_CoxI"/>
    <property type="match status" value="1"/>
</dbReference>
<name>A0A942TPC5_9BACI</name>
<dbReference type="InterPro" id="IPR052698">
    <property type="entry name" value="MoCofactor_Util/Proc"/>
</dbReference>
<comment type="caution">
    <text evidence="3">The sequence shown here is derived from an EMBL/GenBank/DDBJ whole genome shotgun (WGS) entry which is preliminary data.</text>
</comment>
<gene>
    <name evidence="3" type="ORF">KHA93_20570</name>
</gene>
<evidence type="ECO:0000259" key="1">
    <source>
        <dbReference type="Pfam" id="PF02625"/>
    </source>
</evidence>
<accession>A0A942TPC5</accession>